<reference evidence="1" key="1">
    <citation type="journal article" date="2021" name="Proc. Natl. Acad. Sci. U.S.A.">
        <title>A Catalog of Tens of Thousands of Viruses from Human Metagenomes Reveals Hidden Associations with Chronic Diseases.</title>
        <authorList>
            <person name="Tisza M.J."/>
            <person name="Buck C.B."/>
        </authorList>
    </citation>
    <scope>NUCLEOTIDE SEQUENCE</scope>
    <source>
        <strain evidence="1">Ct0YK8</strain>
    </source>
</reference>
<accession>A0A8S5NRQ9</accession>
<sequence>MIGSSSSLFMRQHLPAGEPADIVRAGIRNHKANQNIAKLVSNIEHTNTSPYADLAGIREPTSIINRPLVHGNTEVGAALININHFIRSFQILSPEFYRRKFIAVFQKGTISHVAHRSRPTGESVQCYGTPDKTSCSATHHLTLSLQRRKQNQRVAIGNR</sequence>
<protein>
    <submittedName>
        <fullName evidence="1">Uncharacterized protein</fullName>
    </submittedName>
</protein>
<organism evidence="1">
    <name type="scientific">Caudovirales sp. ct0YK8</name>
    <dbReference type="NCBI Taxonomy" id="2826764"/>
    <lineage>
        <taxon>Viruses</taxon>
        <taxon>Duplodnaviria</taxon>
        <taxon>Heunggongvirae</taxon>
        <taxon>Uroviricota</taxon>
        <taxon>Caudoviricetes</taxon>
    </lineage>
</organism>
<name>A0A8S5NRQ9_9CAUD</name>
<proteinExistence type="predicted"/>
<dbReference type="EMBL" id="BK015222">
    <property type="protein sequence ID" value="DAD96731.1"/>
    <property type="molecule type" value="Genomic_DNA"/>
</dbReference>
<evidence type="ECO:0000313" key="1">
    <source>
        <dbReference type="EMBL" id="DAD96731.1"/>
    </source>
</evidence>